<organism evidence="2 3">
    <name type="scientific">Elaeis guineensis var. tenera</name>
    <name type="common">Oil palm</name>
    <dbReference type="NCBI Taxonomy" id="51953"/>
    <lineage>
        <taxon>Eukaryota</taxon>
        <taxon>Viridiplantae</taxon>
        <taxon>Streptophyta</taxon>
        <taxon>Embryophyta</taxon>
        <taxon>Tracheophyta</taxon>
        <taxon>Spermatophyta</taxon>
        <taxon>Magnoliopsida</taxon>
        <taxon>Liliopsida</taxon>
        <taxon>Arecaceae</taxon>
        <taxon>Arecoideae</taxon>
        <taxon>Cocoseae</taxon>
        <taxon>Elaeidinae</taxon>
        <taxon>Elaeis</taxon>
    </lineage>
</organism>
<dbReference type="FunCoup" id="A0A6I9RYV2">
    <property type="interactions" value="968"/>
</dbReference>
<dbReference type="AlphaFoldDB" id="A0A6I9RYV2"/>
<dbReference type="PANTHER" id="PTHR37242">
    <property type="entry name" value="OS09G0569450 PROTEIN"/>
    <property type="match status" value="1"/>
</dbReference>
<proteinExistence type="predicted"/>
<dbReference type="InParanoid" id="A0A6I9RYV2"/>
<dbReference type="Proteomes" id="UP000504607">
    <property type="component" value="Chromosome 12"/>
</dbReference>
<keyword evidence="2" id="KW-1185">Reference proteome</keyword>
<dbReference type="OrthoDB" id="1906532at2759"/>
<evidence type="ECO:0000313" key="2">
    <source>
        <dbReference type="Proteomes" id="UP000504607"/>
    </source>
</evidence>
<reference evidence="3" key="1">
    <citation type="submission" date="2025-08" db="UniProtKB">
        <authorList>
            <consortium name="RefSeq"/>
        </authorList>
    </citation>
    <scope>IDENTIFICATION</scope>
</reference>
<sequence>MDTKDPPEQQTAASKDEHVQFDPSRMIGIIKRKALIKELAAAYHSECLAYCQELLQLQRKWEQQRYIERKTTEDARKPVVTKPSKRSKKGL</sequence>
<dbReference type="KEGG" id="egu:105054869"/>
<evidence type="ECO:0000313" key="3">
    <source>
        <dbReference type="RefSeq" id="XP_010934799.1"/>
    </source>
</evidence>
<name>A0A6I9RYV2_ELAGV</name>
<dbReference type="PANTHER" id="PTHR37242:SF1">
    <property type="entry name" value="OS09G0569450 PROTEIN"/>
    <property type="match status" value="1"/>
</dbReference>
<dbReference type="RefSeq" id="XP_010934799.1">
    <property type="nucleotide sequence ID" value="XM_010936497.3"/>
</dbReference>
<accession>A0A6I9RYV2</accession>
<protein>
    <submittedName>
        <fullName evidence="3">Uncharacterized protein LOC105054869</fullName>
    </submittedName>
</protein>
<dbReference type="GeneID" id="105054869"/>
<gene>
    <name evidence="3" type="primary">LOC105054869</name>
</gene>
<feature type="region of interest" description="Disordered" evidence="1">
    <location>
        <begin position="69"/>
        <end position="91"/>
    </location>
</feature>
<evidence type="ECO:0000256" key="1">
    <source>
        <dbReference type="SAM" id="MobiDB-lite"/>
    </source>
</evidence>